<evidence type="ECO:0000313" key="3">
    <source>
        <dbReference type="Proteomes" id="UP001150924"/>
    </source>
</evidence>
<sequence length="307" mass="32198">MPRPKKVLVPALALALVAGCNGGGGATGRVQVFVEAEDTIPEGLQPGTGEENIVDGWAADYTKFLVVVGNFRAGRSADTSASLSDPAVYVVDLLNLPVGGFVLTEFDDVDAVRWDRVGYDIPDASASVEAAEGTSAADLQFMIDNGFSIYVEGAITKADGQSCLPGTDDCAPATEVKFAWGLAAGTSFDDCAPEEGDAGFAVPSGGTAQIKPTIHGDHWFFTNITQGAEITERRAQWVADSDLDRDGETTLDELRMVKAAEVFTPELGYSVTGASIPVTTAYDYLAAQARTLGDFQGEGECPTRAPL</sequence>
<accession>A0A9X3EXL3</accession>
<feature type="chain" id="PRO_5040788288" description="Lipoprotein" evidence="1">
    <location>
        <begin position="23"/>
        <end position="307"/>
    </location>
</feature>
<organism evidence="2 3">
    <name type="scientific">Nannocystis pusilla</name>
    <dbReference type="NCBI Taxonomy" id="889268"/>
    <lineage>
        <taxon>Bacteria</taxon>
        <taxon>Pseudomonadati</taxon>
        <taxon>Myxococcota</taxon>
        <taxon>Polyangia</taxon>
        <taxon>Nannocystales</taxon>
        <taxon>Nannocystaceae</taxon>
        <taxon>Nannocystis</taxon>
    </lineage>
</organism>
<proteinExistence type="predicted"/>
<reference evidence="2" key="1">
    <citation type="submission" date="2022-11" db="EMBL/GenBank/DDBJ databases">
        <title>Minimal conservation of predation-associated metabolite biosynthetic gene clusters underscores biosynthetic potential of Myxococcota including descriptions for ten novel species: Archangium lansinium sp. nov., Myxococcus landrumus sp. nov., Nannocystis bai.</title>
        <authorList>
            <person name="Ahearne A."/>
            <person name="Stevens C."/>
            <person name="Phillips K."/>
        </authorList>
    </citation>
    <scope>NUCLEOTIDE SEQUENCE</scope>
    <source>
        <strain evidence="2">Na p29</strain>
    </source>
</reference>
<feature type="signal peptide" evidence="1">
    <location>
        <begin position="1"/>
        <end position="22"/>
    </location>
</feature>
<dbReference type="RefSeq" id="WP_267774708.1">
    <property type="nucleotide sequence ID" value="NZ_JAPNKE010000002.1"/>
</dbReference>
<name>A0A9X3EXL3_9BACT</name>
<evidence type="ECO:0008006" key="4">
    <source>
        <dbReference type="Google" id="ProtNLM"/>
    </source>
</evidence>
<gene>
    <name evidence="2" type="ORF">OV079_38925</name>
</gene>
<dbReference type="EMBL" id="JAPNKE010000002">
    <property type="protein sequence ID" value="MCY1011435.1"/>
    <property type="molecule type" value="Genomic_DNA"/>
</dbReference>
<dbReference type="PROSITE" id="PS51257">
    <property type="entry name" value="PROKAR_LIPOPROTEIN"/>
    <property type="match status" value="1"/>
</dbReference>
<comment type="caution">
    <text evidence="2">The sequence shown here is derived from an EMBL/GenBank/DDBJ whole genome shotgun (WGS) entry which is preliminary data.</text>
</comment>
<keyword evidence="1" id="KW-0732">Signal</keyword>
<keyword evidence="3" id="KW-1185">Reference proteome</keyword>
<dbReference type="Proteomes" id="UP001150924">
    <property type="component" value="Unassembled WGS sequence"/>
</dbReference>
<evidence type="ECO:0000313" key="2">
    <source>
        <dbReference type="EMBL" id="MCY1011435.1"/>
    </source>
</evidence>
<dbReference type="AlphaFoldDB" id="A0A9X3EXL3"/>
<evidence type="ECO:0000256" key="1">
    <source>
        <dbReference type="SAM" id="SignalP"/>
    </source>
</evidence>
<protein>
    <recommendedName>
        <fullName evidence="4">Lipoprotein</fullName>
    </recommendedName>
</protein>